<protein>
    <submittedName>
        <fullName evidence="2">Uncharacterized protein</fullName>
    </submittedName>
</protein>
<sequence length="120" mass="13163">MTREYVNPATGETIIDPPVRPFPEVLREIGDGHLAQDLSEKLFDLLHKVQATGRQGALTLTLTVSSKGAGRVDVVDSVKVKAPEFDRPKTAFFIDKQGNASRRDPNQPEIPGVTNIRKDA</sequence>
<dbReference type="EMBL" id="CP079216">
    <property type="protein sequence ID" value="QXT62739.1"/>
    <property type="molecule type" value="Genomic_DNA"/>
</dbReference>
<evidence type="ECO:0000256" key="1">
    <source>
        <dbReference type="SAM" id="MobiDB-lite"/>
    </source>
</evidence>
<dbReference type="Proteomes" id="UP000824504">
    <property type="component" value="Chromosome"/>
</dbReference>
<accession>A0ABX8SID2</accession>
<proteinExistence type="predicted"/>
<reference evidence="2 3" key="1">
    <citation type="submission" date="2021-07" db="EMBL/GenBank/DDBJ databases">
        <title>complete genome sequencing of Tessaracoccus sp.J1M15.</title>
        <authorList>
            <person name="Bae J.-W."/>
            <person name="Kim D.-y."/>
        </authorList>
    </citation>
    <scope>NUCLEOTIDE SEQUENCE [LARGE SCALE GENOMIC DNA]</scope>
    <source>
        <strain evidence="2 3">J1M15</strain>
    </source>
</reference>
<evidence type="ECO:0000313" key="3">
    <source>
        <dbReference type="Proteomes" id="UP000824504"/>
    </source>
</evidence>
<dbReference type="RefSeq" id="WP_219081902.1">
    <property type="nucleotide sequence ID" value="NZ_CP079216.1"/>
</dbReference>
<organism evidence="2 3">
    <name type="scientific">Tessaracoccus palaemonis</name>
    <dbReference type="NCBI Taxonomy" id="2829499"/>
    <lineage>
        <taxon>Bacteria</taxon>
        <taxon>Bacillati</taxon>
        <taxon>Actinomycetota</taxon>
        <taxon>Actinomycetes</taxon>
        <taxon>Propionibacteriales</taxon>
        <taxon>Propionibacteriaceae</taxon>
        <taxon>Tessaracoccus</taxon>
    </lineage>
</organism>
<feature type="region of interest" description="Disordered" evidence="1">
    <location>
        <begin position="96"/>
        <end position="120"/>
    </location>
</feature>
<evidence type="ECO:0000313" key="2">
    <source>
        <dbReference type="EMBL" id="QXT62739.1"/>
    </source>
</evidence>
<keyword evidence="3" id="KW-1185">Reference proteome</keyword>
<gene>
    <name evidence="2" type="ORF">KDB89_13550</name>
</gene>
<name>A0ABX8SID2_9ACTN</name>